<comment type="caution">
    <text evidence="1">The sequence shown here is derived from an EMBL/GenBank/DDBJ whole genome shotgun (WGS) entry which is preliminary data.</text>
</comment>
<dbReference type="EMBL" id="PUHY01000012">
    <property type="protein sequence ID" value="PQO32814.1"/>
    <property type="molecule type" value="Genomic_DNA"/>
</dbReference>
<reference evidence="1 2" key="1">
    <citation type="submission" date="2018-02" db="EMBL/GenBank/DDBJ databases">
        <title>Comparative genomes isolates from brazilian mangrove.</title>
        <authorList>
            <person name="Araujo J.E."/>
            <person name="Taketani R.G."/>
            <person name="Silva M.C.P."/>
            <person name="Loureco M.V."/>
            <person name="Andreote F.D."/>
        </authorList>
    </citation>
    <scope>NUCLEOTIDE SEQUENCE [LARGE SCALE GENOMIC DNA]</scope>
    <source>
        <strain evidence="1 2">Hex-1 MGV</strain>
    </source>
</reference>
<organism evidence="1 2">
    <name type="scientific">Blastopirellula marina</name>
    <dbReference type="NCBI Taxonomy" id="124"/>
    <lineage>
        <taxon>Bacteria</taxon>
        <taxon>Pseudomonadati</taxon>
        <taxon>Planctomycetota</taxon>
        <taxon>Planctomycetia</taxon>
        <taxon>Pirellulales</taxon>
        <taxon>Pirellulaceae</taxon>
        <taxon>Blastopirellula</taxon>
    </lineage>
</organism>
<protein>
    <submittedName>
        <fullName evidence="1">Uncharacterized protein</fullName>
    </submittedName>
</protein>
<evidence type="ECO:0000313" key="2">
    <source>
        <dbReference type="Proteomes" id="UP000238322"/>
    </source>
</evidence>
<dbReference type="Proteomes" id="UP000238322">
    <property type="component" value="Unassembled WGS sequence"/>
</dbReference>
<sequence>MTSSGVPYELAFVPSRVEGHVGVTLVRVFPDRMVIKSSTGQRVVRFRKIARYHESLPRRILWRMLLKRPSTPSVAYRDWFHAPPERFFRFHTSPPLTITMPVDEPADYAASNFFAIQQVIRAGGYETLDLG</sequence>
<dbReference type="RefSeq" id="WP_105331826.1">
    <property type="nucleotide sequence ID" value="NZ_PUHY01000012.1"/>
</dbReference>
<gene>
    <name evidence="1" type="ORF">C5Y83_21765</name>
</gene>
<dbReference type="AlphaFoldDB" id="A0A2S8FLN9"/>
<dbReference type="OrthoDB" id="290281at2"/>
<proteinExistence type="predicted"/>
<name>A0A2S8FLN9_9BACT</name>
<accession>A0A2S8FLN9</accession>
<evidence type="ECO:0000313" key="1">
    <source>
        <dbReference type="EMBL" id="PQO32814.1"/>
    </source>
</evidence>